<dbReference type="GO" id="GO:0005524">
    <property type="term" value="F:ATP binding"/>
    <property type="evidence" value="ECO:0007669"/>
    <property type="project" value="UniProtKB-KW"/>
</dbReference>
<evidence type="ECO:0000256" key="4">
    <source>
        <dbReference type="ARBA" id="ARBA00022840"/>
    </source>
</evidence>
<evidence type="ECO:0000256" key="3">
    <source>
        <dbReference type="ARBA" id="ARBA00022741"/>
    </source>
</evidence>
<evidence type="ECO:0000313" key="9">
    <source>
        <dbReference type="Proteomes" id="UP000287374"/>
    </source>
</evidence>
<keyword evidence="2" id="KW-0813">Transport</keyword>
<evidence type="ECO:0000313" key="8">
    <source>
        <dbReference type="Proteomes" id="UP000247152"/>
    </source>
</evidence>
<dbReference type="InterPro" id="IPR003593">
    <property type="entry name" value="AAA+_ATPase"/>
</dbReference>
<reference evidence="6 8" key="1">
    <citation type="submission" date="2018-05" db="EMBL/GenBank/DDBJ databases">
        <title>Legionella qingyii sp.nov., whole genome shotgun sequence.</title>
        <authorList>
            <person name="Wu H."/>
            <person name="Zhu Q."/>
            <person name="Hu C."/>
        </authorList>
    </citation>
    <scope>NUCLEOTIDE SEQUENCE [LARGE SCALE GENOMIC DNA]</scope>
    <source>
        <strain evidence="6 8">HEB18</strain>
    </source>
</reference>
<accession>A0A317U5B3</accession>
<comment type="similarity">
    <text evidence="1">Belongs to the ABC transporter superfamily.</text>
</comment>
<dbReference type="OrthoDB" id="9778870at2"/>
<gene>
    <name evidence="6" type="ORF">DGG96_05660</name>
    <name evidence="7" type="ORF">ELY20_07390</name>
</gene>
<dbReference type="GO" id="GO:0140359">
    <property type="term" value="F:ABC-type transporter activity"/>
    <property type="evidence" value="ECO:0007669"/>
    <property type="project" value="InterPro"/>
</dbReference>
<proteinExistence type="inferred from homology"/>
<dbReference type="Proteomes" id="UP000287374">
    <property type="component" value="Unassembled WGS sequence"/>
</dbReference>
<reference evidence="7 9" key="2">
    <citation type="submission" date="2018-12" db="EMBL/GenBank/DDBJ databases">
        <title>Legionella sp,whole genome shotgun sequence.</title>
        <authorList>
            <person name="Wu H."/>
        </authorList>
    </citation>
    <scope>NUCLEOTIDE SEQUENCE [LARGE SCALE GENOMIC DNA]</scope>
    <source>
        <strain evidence="9">km489</strain>
        <strain evidence="7">Km489</strain>
    </source>
</reference>
<dbReference type="AlphaFoldDB" id="A0A317U5B3"/>
<dbReference type="PANTHER" id="PTHR46743">
    <property type="entry name" value="TEICHOIC ACIDS EXPORT ATP-BINDING PROTEIN TAGH"/>
    <property type="match status" value="1"/>
</dbReference>
<dbReference type="Proteomes" id="UP000247152">
    <property type="component" value="Unassembled WGS sequence"/>
</dbReference>
<keyword evidence="3" id="KW-0547">Nucleotide-binding</keyword>
<dbReference type="GO" id="GO:0016887">
    <property type="term" value="F:ATP hydrolysis activity"/>
    <property type="evidence" value="ECO:0007669"/>
    <property type="project" value="InterPro"/>
</dbReference>
<evidence type="ECO:0000313" key="6">
    <source>
        <dbReference type="EMBL" id="PWY56609.1"/>
    </source>
</evidence>
<feature type="domain" description="ABC transporter" evidence="5">
    <location>
        <begin position="30"/>
        <end position="251"/>
    </location>
</feature>
<keyword evidence="9" id="KW-1185">Reference proteome</keyword>
<dbReference type="InterPro" id="IPR015860">
    <property type="entry name" value="ABC_transpr_TagH-like"/>
</dbReference>
<dbReference type="CDD" id="cd03220">
    <property type="entry name" value="ABC_KpsT_Wzt"/>
    <property type="match status" value="1"/>
</dbReference>
<dbReference type="EMBL" id="QHJG01000007">
    <property type="protein sequence ID" value="PWY56609.1"/>
    <property type="molecule type" value="Genomic_DNA"/>
</dbReference>
<sequence length="251" mass="27313">MSYIVCKNLSLTYPVYDIDARSLKRGIANIATGGLLSNGKSGKLQVQALNNISLHLKNGDRLGLIGHNGAGKSTLLRVLSGVYEPLQGNIYIKGNIVSLINISVGMQPTLTGYENIRMRGLILGLSNGQIKSIIKNVEEFTELGDFLSMPVKTYSSGMMIRLAFGLSTALVPDILLVDEVIGVGDASFIEKAKNRMNEYVNQSNIMVLASHSNEIIKQFCNCVLWLEHGSVKMFGDVNSVMDVYEGKVQPA</sequence>
<dbReference type="EMBL" id="RZGX01000008">
    <property type="protein sequence ID" value="RUR23422.1"/>
    <property type="molecule type" value="Genomic_DNA"/>
</dbReference>
<dbReference type="PROSITE" id="PS50893">
    <property type="entry name" value="ABC_TRANSPORTER_2"/>
    <property type="match status" value="1"/>
</dbReference>
<dbReference type="InterPro" id="IPR003439">
    <property type="entry name" value="ABC_transporter-like_ATP-bd"/>
</dbReference>
<evidence type="ECO:0000256" key="2">
    <source>
        <dbReference type="ARBA" id="ARBA00022448"/>
    </source>
</evidence>
<dbReference type="Pfam" id="PF00005">
    <property type="entry name" value="ABC_tran"/>
    <property type="match status" value="1"/>
</dbReference>
<evidence type="ECO:0000259" key="5">
    <source>
        <dbReference type="PROSITE" id="PS50893"/>
    </source>
</evidence>
<protein>
    <submittedName>
        <fullName evidence="6">ABC transporter ATP-binding protein</fullName>
    </submittedName>
</protein>
<organism evidence="6 8">
    <name type="scientific">Legionella qingyii</name>
    <dbReference type="NCBI Taxonomy" id="2184757"/>
    <lineage>
        <taxon>Bacteria</taxon>
        <taxon>Pseudomonadati</taxon>
        <taxon>Pseudomonadota</taxon>
        <taxon>Gammaproteobacteria</taxon>
        <taxon>Legionellales</taxon>
        <taxon>Legionellaceae</taxon>
        <taxon>Legionella</taxon>
    </lineage>
</organism>
<dbReference type="InterPro" id="IPR027417">
    <property type="entry name" value="P-loop_NTPase"/>
</dbReference>
<dbReference type="SMART" id="SM00382">
    <property type="entry name" value="AAA"/>
    <property type="match status" value="1"/>
</dbReference>
<name>A0A317U5B3_9GAMM</name>
<dbReference type="PANTHER" id="PTHR46743:SF2">
    <property type="entry name" value="TEICHOIC ACIDS EXPORT ATP-BINDING PROTEIN TAGH"/>
    <property type="match status" value="1"/>
</dbReference>
<comment type="caution">
    <text evidence="6">The sequence shown here is derived from an EMBL/GenBank/DDBJ whole genome shotgun (WGS) entry which is preliminary data.</text>
</comment>
<keyword evidence="4 6" id="KW-0067">ATP-binding</keyword>
<dbReference type="Gene3D" id="3.40.50.300">
    <property type="entry name" value="P-loop containing nucleotide triphosphate hydrolases"/>
    <property type="match status" value="1"/>
</dbReference>
<evidence type="ECO:0000256" key="1">
    <source>
        <dbReference type="ARBA" id="ARBA00005417"/>
    </source>
</evidence>
<dbReference type="RefSeq" id="WP_110141988.1">
    <property type="nucleotide sequence ID" value="NZ_QHJG01000007.1"/>
</dbReference>
<evidence type="ECO:0000313" key="7">
    <source>
        <dbReference type="EMBL" id="RUR23422.1"/>
    </source>
</evidence>
<dbReference type="SUPFAM" id="SSF52540">
    <property type="entry name" value="P-loop containing nucleoside triphosphate hydrolases"/>
    <property type="match status" value="1"/>
</dbReference>
<dbReference type="GO" id="GO:0016020">
    <property type="term" value="C:membrane"/>
    <property type="evidence" value="ECO:0007669"/>
    <property type="project" value="InterPro"/>
</dbReference>
<dbReference type="InterPro" id="IPR050683">
    <property type="entry name" value="Bact_Polysacc_Export_ATP-bd"/>
</dbReference>